<organism evidence="2 3">
    <name type="scientific">Muiribacterium halophilum</name>
    <dbReference type="NCBI Taxonomy" id="2053465"/>
    <lineage>
        <taxon>Bacteria</taxon>
        <taxon>Candidatus Muiribacteriota</taxon>
        <taxon>Candidatus Muiribacteriia</taxon>
        <taxon>Candidatus Muiribacteriales</taxon>
        <taxon>Candidatus Muiribacteriaceae</taxon>
        <taxon>Candidatus Muiribacterium</taxon>
    </lineage>
</organism>
<sequence length="116" mass="13998">MDLKYDEIDKILFFYTVSRRGKPLLSYCEIFPKNDKKIRLSTFQIDLYSLKDLLSKKDISVFSKKDDRLKNTRYLMAFIVMIFLVMFIFFIIPADAKEHLFDYIFSLKILKDYFGF</sequence>
<evidence type="ECO:0000313" key="2">
    <source>
        <dbReference type="EMBL" id="PLX17889.1"/>
    </source>
</evidence>
<dbReference type="AlphaFoldDB" id="A0A2N5ZGV1"/>
<dbReference type="EMBL" id="PKTG01000079">
    <property type="protein sequence ID" value="PLX17889.1"/>
    <property type="molecule type" value="Genomic_DNA"/>
</dbReference>
<accession>A0A2N5ZGV1</accession>
<feature type="transmembrane region" description="Helical" evidence="1">
    <location>
        <begin position="74"/>
        <end position="92"/>
    </location>
</feature>
<keyword evidence="1" id="KW-0472">Membrane</keyword>
<evidence type="ECO:0000313" key="3">
    <source>
        <dbReference type="Proteomes" id="UP000234857"/>
    </source>
</evidence>
<proteinExistence type="predicted"/>
<protein>
    <submittedName>
        <fullName evidence="2">Uncharacterized protein</fullName>
    </submittedName>
</protein>
<dbReference type="Proteomes" id="UP000234857">
    <property type="component" value="Unassembled WGS sequence"/>
</dbReference>
<name>A0A2N5ZGV1_MUIH1</name>
<reference evidence="2 3" key="1">
    <citation type="submission" date="2017-11" db="EMBL/GenBank/DDBJ databases">
        <title>Genome-resolved metagenomics identifies genetic mobility, metabolic interactions, and unexpected diversity in perchlorate-reducing communities.</title>
        <authorList>
            <person name="Barnum T.P."/>
            <person name="Figueroa I.A."/>
            <person name="Carlstrom C.I."/>
            <person name="Lucas L.N."/>
            <person name="Engelbrektson A.L."/>
            <person name="Coates J.D."/>
        </authorList>
    </citation>
    <scope>NUCLEOTIDE SEQUENCE [LARGE SCALE GENOMIC DNA]</scope>
    <source>
        <strain evidence="2">BM706</strain>
    </source>
</reference>
<keyword evidence="1" id="KW-0812">Transmembrane</keyword>
<gene>
    <name evidence="2" type="ORF">C0601_06130</name>
</gene>
<evidence type="ECO:0000256" key="1">
    <source>
        <dbReference type="SAM" id="Phobius"/>
    </source>
</evidence>
<comment type="caution">
    <text evidence="2">The sequence shown here is derived from an EMBL/GenBank/DDBJ whole genome shotgun (WGS) entry which is preliminary data.</text>
</comment>
<keyword evidence="1" id="KW-1133">Transmembrane helix</keyword>